<dbReference type="GO" id="GO:0016887">
    <property type="term" value="F:ATP hydrolysis activity"/>
    <property type="evidence" value="ECO:0007669"/>
    <property type="project" value="InterPro"/>
</dbReference>
<organism evidence="5 6">
    <name type="scientific">Weissella minor</name>
    <dbReference type="NCBI Taxonomy" id="1620"/>
    <lineage>
        <taxon>Bacteria</taxon>
        <taxon>Bacillati</taxon>
        <taxon>Bacillota</taxon>
        <taxon>Bacilli</taxon>
        <taxon>Lactobacillales</taxon>
        <taxon>Lactobacillaceae</taxon>
        <taxon>Weissella</taxon>
    </lineage>
</organism>
<evidence type="ECO:0000313" key="5">
    <source>
        <dbReference type="EMBL" id="KRN77106.1"/>
    </source>
</evidence>
<dbReference type="InterPro" id="IPR003593">
    <property type="entry name" value="AAA+_ATPase"/>
</dbReference>
<evidence type="ECO:0000256" key="3">
    <source>
        <dbReference type="ARBA" id="ARBA00022840"/>
    </source>
</evidence>
<dbReference type="AlphaFoldDB" id="A0A0R2JIJ8"/>
<keyword evidence="6" id="KW-1185">Reference proteome</keyword>
<dbReference type="Pfam" id="PF00005">
    <property type="entry name" value="ABC_tran"/>
    <property type="match status" value="1"/>
</dbReference>
<dbReference type="Proteomes" id="UP000051673">
    <property type="component" value="Unassembled WGS sequence"/>
</dbReference>
<dbReference type="SMART" id="SM00382">
    <property type="entry name" value="AAA"/>
    <property type="match status" value="1"/>
</dbReference>
<evidence type="ECO:0000259" key="4">
    <source>
        <dbReference type="PROSITE" id="PS50893"/>
    </source>
</evidence>
<dbReference type="EMBL" id="JQCD01000024">
    <property type="protein sequence ID" value="KRN77106.1"/>
    <property type="molecule type" value="Genomic_DNA"/>
</dbReference>
<accession>A0A0R2JIJ8</accession>
<evidence type="ECO:0000256" key="2">
    <source>
        <dbReference type="ARBA" id="ARBA00022741"/>
    </source>
</evidence>
<dbReference type="OrthoDB" id="9804819at2"/>
<dbReference type="PROSITE" id="PS50893">
    <property type="entry name" value="ABC_TRANSPORTER_2"/>
    <property type="match status" value="1"/>
</dbReference>
<keyword evidence="1" id="KW-0813">Transport</keyword>
<dbReference type="Gene3D" id="3.40.50.300">
    <property type="entry name" value="P-loop containing nucleotide triphosphate hydrolases"/>
    <property type="match status" value="1"/>
</dbReference>
<dbReference type="InterPro" id="IPR017871">
    <property type="entry name" value="ABC_transporter-like_CS"/>
</dbReference>
<feature type="domain" description="ABC transporter" evidence="4">
    <location>
        <begin position="25"/>
        <end position="258"/>
    </location>
</feature>
<dbReference type="GO" id="GO:0005524">
    <property type="term" value="F:ATP binding"/>
    <property type="evidence" value="ECO:0007669"/>
    <property type="project" value="UniProtKB-KW"/>
</dbReference>
<dbReference type="InterPro" id="IPR027417">
    <property type="entry name" value="P-loop_NTPase"/>
</dbReference>
<evidence type="ECO:0000313" key="6">
    <source>
        <dbReference type="Proteomes" id="UP000051673"/>
    </source>
</evidence>
<comment type="caution">
    <text evidence="5">The sequence shown here is derived from an EMBL/GenBank/DDBJ whole genome shotgun (WGS) entry which is preliminary data.</text>
</comment>
<gene>
    <name evidence="5" type="ORF">IV67_GL000625</name>
</gene>
<dbReference type="RefSeq" id="WP_057788063.1">
    <property type="nucleotide sequence ID" value="NZ_JQCD01000024.1"/>
</dbReference>
<dbReference type="STRING" id="1620.IV67_GL000625"/>
<dbReference type="PROSITE" id="PS00211">
    <property type="entry name" value="ABC_TRANSPORTER_1"/>
    <property type="match status" value="1"/>
</dbReference>
<name>A0A0R2JIJ8_9LACO</name>
<dbReference type="SUPFAM" id="SSF52540">
    <property type="entry name" value="P-loop containing nucleoside triphosphate hydrolases"/>
    <property type="match status" value="1"/>
</dbReference>
<evidence type="ECO:0000256" key="1">
    <source>
        <dbReference type="ARBA" id="ARBA00022448"/>
    </source>
</evidence>
<protein>
    <submittedName>
        <fullName evidence="5">ATP-binding protein</fullName>
    </submittedName>
</protein>
<dbReference type="PATRIC" id="fig|1620.3.peg.633"/>
<keyword evidence="3 5" id="KW-0067">ATP-binding</keyword>
<keyword evidence="2" id="KW-0547">Nucleotide-binding</keyword>
<dbReference type="PANTHER" id="PTHR42711:SF4">
    <property type="entry name" value="ABC TRANSPORTER RELATED"/>
    <property type="match status" value="1"/>
</dbReference>
<dbReference type="PANTHER" id="PTHR42711">
    <property type="entry name" value="ABC TRANSPORTER ATP-BINDING PROTEIN"/>
    <property type="match status" value="1"/>
</dbReference>
<reference evidence="5 6" key="1">
    <citation type="journal article" date="2015" name="Genome Announc.">
        <title>Expanding the biotechnology potential of lactobacilli through comparative genomics of 213 strains and associated genera.</title>
        <authorList>
            <person name="Sun Z."/>
            <person name="Harris H.M."/>
            <person name="McCann A."/>
            <person name="Guo C."/>
            <person name="Argimon S."/>
            <person name="Zhang W."/>
            <person name="Yang X."/>
            <person name="Jeffery I.B."/>
            <person name="Cooney J.C."/>
            <person name="Kagawa T.F."/>
            <person name="Liu W."/>
            <person name="Song Y."/>
            <person name="Salvetti E."/>
            <person name="Wrobel A."/>
            <person name="Rasinkangas P."/>
            <person name="Parkhill J."/>
            <person name="Rea M.C."/>
            <person name="O'Sullivan O."/>
            <person name="Ritari J."/>
            <person name="Douillard F.P."/>
            <person name="Paul Ross R."/>
            <person name="Yang R."/>
            <person name="Briner A.E."/>
            <person name="Felis G.E."/>
            <person name="de Vos W.M."/>
            <person name="Barrangou R."/>
            <person name="Klaenhammer T.R."/>
            <person name="Caufield P.W."/>
            <person name="Cui Y."/>
            <person name="Zhang H."/>
            <person name="O'Toole P.W."/>
        </authorList>
    </citation>
    <scope>NUCLEOTIDE SEQUENCE [LARGE SCALE GENOMIC DNA]</scope>
    <source>
        <strain evidence="5 6">DSM 20014</strain>
    </source>
</reference>
<dbReference type="InterPro" id="IPR003439">
    <property type="entry name" value="ABC_transporter-like_ATP-bd"/>
</dbReference>
<dbReference type="InterPro" id="IPR050763">
    <property type="entry name" value="ABC_transporter_ATP-binding"/>
</dbReference>
<sequence length="326" mass="36472">MGGTIEVNNLEKHFVVTERAPGLKSALATVFKRHKKQIAAVNKINFTVPAGTIVGFIGQNGAGKTTTIKMLTGTLYPSSGSINVAGFNPSERTQAFRRDISVVMGNKAQIMLDLTPNDYLQLIQVMYDVDPITFEQNVNEMTELLHVNHRLNVQARKLSLGERMKVEFVAAVATNPQVLFLDEPTIGLDVQSKRDIRQFIRCLNRDKQTTIFLTSHDMEDISAVCDQMILLNHGEVIWDGQLSQLMQEFDDYRYLSFEKGTAYQADQLGFPIMEETFDRVTIKVPAAEVNVMTNRLIVNGLGTAVTVQDLQLDDIILEVFNMEAQG</sequence>
<proteinExistence type="predicted"/>